<protein>
    <submittedName>
        <fullName evidence="3">Lipoprotein</fullName>
    </submittedName>
</protein>
<keyword evidence="3" id="KW-0449">Lipoprotein</keyword>
<dbReference type="InterPro" id="IPR026444">
    <property type="entry name" value="Secre_tail"/>
</dbReference>
<dbReference type="EMBL" id="BAABCR010000008">
    <property type="protein sequence ID" value="GAA4026270.1"/>
    <property type="molecule type" value="Genomic_DNA"/>
</dbReference>
<sequence length="495" mass="51534">MAQAPVIQWQQSYGGSGNDYAYDMQPTPDGGYIMVGSSTSNNGNLTANQGNADCWVVKLNATGTLQWQKSLGGSANEVARSVANTADGGYIIAGSTGSNDGDVTGNHGGLNDYWVVKLNASGNIQWQKTFGGSSNEEAEVIQATADGGYIIAGASNSNNGDVSGNHGNYDAWIVKTDATGNLLWQKSLGGTGTDEAEAFMTTADGGFIMAALSSSTNGDVIGNQGSFDYWIVKLDATGNIQWQQSYGGSGGDEPTCIQITADGGYIVGGITASTNGNVTGNNGLYDYWVLKLNSSGNLLWQTALGGSSLEIAYGIQPSPDGGYIIAGNSGSTNGQVTGNHGGYDGWVAKLNANGILQWQKSIGSTAADGMAALLNANDNGYIVVGYNSAANGDVTANQGGADCWVVKLSRDALSNASFKNQTITLSQNPVNELLQWQTSGGNPITKIKITDSNGKTVLEQYNNTNTLNIAMLANGMYILEAYAENEKMTAKFIKK</sequence>
<reference evidence="4" key="1">
    <citation type="journal article" date="2019" name="Int. J. Syst. Evol. Microbiol.">
        <title>The Global Catalogue of Microorganisms (GCM) 10K type strain sequencing project: providing services to taxonomists for standard genome sequencing and annotation.</title>
        <authorList>
            <consortium name="The Broad Institute Genomics Platform"/>
            <consortium name="The Broad Institute Genome Sequencing Center for Infectious Disease"/>
            <person name="Wu L."/>
            <person name="Ma J."/>
        </authorList>
    </citation>
    <scope>NUCLEOTIDE SEQUENCE [LARGE SCALE GENOMIC DNA]</scope>
    <source>
        <strain evidence="4">JCM 17064</strain>
    </source>
</reference>
<dbReference type="PANTHER" id="PTHR42754:SF1">
    <property type="entry name" value="LIPOPROTEIN"/>
    <property type="match status" value="1"/>
</dbReference>
<keyword evidence="4" id="KW-1185">Reference proteome</keyword>
<dbReference type="InterPro" id="IPR011047">
    <property type="entry name" value="Quinoprotein_ADH-like_sf"/>
</dbReference>
<evidence type="ECO:0000313" key="3">
    <source>
        <dbReference type="EMBL" id="GAA4026270.1"/>
    </source>
</evidence>
<dbReference type="SUPFAM" id="SSF50998">
    <property type="entry name" value="Quinoprotein alcohol dehydrogenase-like"/>
    <property type="match status" value="1"/>
</dbReference>
<dbReference type="RefSeq" id="WP_324691794.1">
    <property type="nucleotide sequence ID" value="NZ_BAABCR010000008.1"/>
</dbReference>
<dbReference type="Proteomes" id="UP001500968">
    <property type="component" value="Unassembled WGS sequence"/>
</dbReference>
<accession>A0ABP7TH17</accession>
<feature type="domain" description="Secretion system C-terminal sorting" evidence="2">
    <location>
        <begin position="428"/>
        <end position="493"/>
    </location>
</feature>
<organism evidence="3 4">
    <name type="scientific">Flavobacterium cheonhonense</name>
    <dbReference type="NCBI Taxonomy" id="706185"/>
    <lineage>
        <taxon>Bacteria</taxon>
        <taxon>Pseudomonadati</taxon>
        <taxon>Bacteroidota</taxon>
        <taxon>Flavobacteriia</taxon>
        <taxon>Flavobacteriales</taxon>
        <taxon>Flavobacteriaceae</taxon>
        <taxon>Flavobacterium</taxon>
    </lineage>
</organism>
<name>A0ABP7TH17_9FLAO</name>
<dbReference type="Gene3D" id="2.130.10.10">
    <property type="entry name" value="YVTN repeat-like/Quinoprotein amine dehydrogenase"/>
    <property type="match status" value="1"/>
</dbReference>
<gene>
    <name evidence="3" type="ORF">GCM10022386_07060</name>
</gene>
<dbReference type="PANTHER" id="PTHR42754">
    <property type="entry name" value="ENDOGLUCANASE"/>
    <property type="match status" value="1"/>
</dbReference>
<comment type="caution">
    <text evidence="3">The sequence shown here is derived from an EMBL/GenBank/DDBJ whole genome shotgun (WGS) entry which is preliminary data.</text>
</comment>
<evidence type="ECO:0000259" key="2">
    <source>
        <dbReference type="Pfam" id="PF18962"/>
    </source>
</evidence>
<dbReference type="InterPro" id="IPR015943">
    <property type="entry name" value="WD40/YVTN_repeat-like_dom_sf"/>
</dbReference>
<keyword evidence="1" id="KW-0732">Signal</keyword>
<evidence type="ECO:0000256" key="1">
    <source>
        <dbReference type="ARBA" id="ARBA00022729"/>
    </source>
</evidence>
<dbReference type="Pfam" id="PF18962">
    <property type="entry name" value="Por_Secre_tail"/>
    <property type="match status" value="1"/>
</dbReference>
<dbReference type="NCBIfam" id="TIGR04183">
    <property type="entry name" value="Por_Secre_tail"/>
    <property type="match status" value="1"/>
</dbReference>
<proteinExistence type="predicted"/>
<evidence type="ECO:0000313" key="4">
    <source>
        <dbReference type="Proteomes" id="UP001500968"/>
    </source>
</evidence>